<protein>
    <submittedName>
        <fullName evidence="1">Uncharacterized protein</fullName>
    </submittedName>
</protein>
<accession>A0A2A5CIR6</accession>
<proteinExistence type="predicted"/>
<sequence length="65" mass="7784">MPESEAGNDEHLCRLPVNNKLPPRLFWANHAVTEKVSPLRAWRWRLRNIEITLLHLELKLKLKYK</sequence>
<comment type="caution">
    <text evidence="1">The sequence shown here is derived from an EMBL/GenBank/DDBJ whole genome shotgun (WGS) entry which is preliminary data.</text>
</comment>
<dbReference type="EMBL" id="NVWI01000001">
    <property type="protein sequence ID" value="PCJ43774.1"/>
    <property type="molecule type" value="Genomic_DNA"/>
</dbReference>
<gene>
    <name evidence="1" type="ORF">COA71_02600</name>
</gene>
<dbReference type="Proteomes" id="UP000228987">
    <property type="component" value="Unassembled WGS sequence"/>
</dbReference>
<dbReference type="AlphaFoldDB" id="A0A2A5CIR6"/>
<name>A0A2A5CIR6_9GAMM</name>
<organism evidence="1 2">
    <name type="scientific">SAR86 cluster bacterium</name>
    <dbReference type="NCBI Taxonomy" id="2030880"/>
    <lineage>
        <taxon>Bacteria</taxon>
        <taxon>Pseudomonadati</taxon>
        <taxon>Pseudomonadota</taxon>
        <taxon>Gammaproteobacteria</taxon>
        <taxon>SAR86 cluster</taxon>
    </lineage>
</organism>
<evidence type="ECO:0000313" key="2">
    <source>
        <dbReference type="Proteomes" id="UP000228987"/>
    </source>
</evidence>
<evidence type="ECO:0000313" key="1">
    <source>
        <dbReference type="EMBL" id="PCJ43774.1"/>
    </source>
</evidence>
<reference evidence="2" key="1">
    <citation type="submission" date="2017-08" db="EMBL/GenBank/DDBJ databases">
        <title>A dynamic microbial community with high functional redundancy inhabits the cold, oxic subseafloor aquifer.</title>
        <authorList>
            <person name="Tully B.J."/>
            <person name="Wheat C.G."/>
            <person name="Glazer B.T."/>
            <person name="Huber J.A."/>
        </authorList>
    </citation>
    <scope>NUCLEOTIDE SEQUENCE [LARGE SCALE GENOMIC DNA]</scope>
</reference>